<accession>A0ABZ2E927</accession>
<sequence>MSSVAAIKDLFVVVESVLLQSQVKLGGIYEVVENNEIEFGIKGDYQTTGIEDYDNILNYGVYVGYNYKF</sequence>
<dbReference type="GeneID" id="93112939"/>
<dbReference type="RefSeq" id="WP_086255457.1">
    <property type="nucleotide sequence ID" value="NZ_CP144915.1"/>
</dbReference>
<keyword evidence="2" id="KW-1185">Reference proteome</keyword>
<evidence type="ECO:0000313" key="1">
    <source>
        <dbReference type="EMBL" id="WWC42211.1"/>
    </source>
</evidence>
<dbReference type="EMBL" id="CP144916">
    <property type="protein sequence ID" value="WWC42211.1"/>
    <property type="molecule type" value="Genomic_DNA"/>
</dbReference>
<organism evidence="1 2">
    <name type="scientific">Campylobacter vicugnae</name>
    <dbReference type="NCBI Taxonomy" id="1660076"/>
    <lineage>
        <taxon>Bacteria</taxon>
        <taxon>Pseudomonadati</taxon>
        <taxon>Campylobacterota</taxon>
        <taxon>Epsilonproteobacteria</taxon>
        <taxon>Campylobacterales</taxon>
        <taxon>Campylobacteraceae</taxon>
        <taxon>Campylobacter</taxon>
    </lineage>
</organism>
<evidence type="ECO:0000313" key="2">
    <source>
        <dbReference type="Proteomes" id="UP001318120"/>
    </source>
</evidence>
<protein>
    <submittedName>
        <fullName evidence="1">Uncharacterized protein</fullName>
    </submittedName>
</protein>
<name>A0ABZ2E927_9BACT</name>
<dbReference type="Proteomes" id="UP001318120">
    <property type="component" value="Chromosome"/>
</dbReference>
<proteinExistence type="predicted"/>
<reference evidence="1 2" key="1">
    <citation type="journal article" date="2017" name="Genome Biol. Evol.">
        <title>Comparative Genomic Analysis Identifies a Campylobacter Clade Deficient in Selenium Metabolism.</title>
        <authorList>
            <person name="Miller W.G."/>
            <person name="Yee E."/>
            <person name="Lopes B.S."/>
            <person name="Chapman M.H."/>
            <person name="Huynh S."/>
            <person name="Bono J.L."/>
            <person name="Parker C.T."/>
            <person name="Strachan N.J.C."/>
            <person name="Forbes K.J."/>
        </authorList>
    </citation>
    <scope>NUCLEOTIDE SEQUENCE [LARGE SCALE GENOMIC DNA]</scope>
    <source>
        <strain evidence="1 2">RM9261</strain>
    </source>
</reference>
<gene>
    <name evidence="1" type="ORF">CVIC9261_02475</name>
</gene>